<dbReference type="InterPro" id="IPR022464">
    <property type="entry name" value="Strep_pil_isopept_link"/>
</dbReference>
<dbReference type="RefSeq" id="WP_271987544.1">
    <property type="nucleotide sequence ID" value="NZ_JAQMFS010000072.1"/>
</dbReference>
<feature type="non-terminal residue" evidence="2">
    <location>
        <position position="1"/>
    </location>
</feature>
<feature type="domain" description="Streptococcal pilin isopeptide linkage" evidence="1">
    <location>
        <begin position="3"/>
        <end position="98"/>
    </location>
</feature>
<gene>
    <name evidence="2" type="ORF">PNO30_06095</name>
</gene>
<dbReference type="AlphaFoldDB" id="A0AAW6B788"/>
<comment type="caution">
    <text evidence="2">The sequence shown here is derived from an EMBL/GenBank/DDBJ whole genome shotgun (WGS) entry which is preliminary data.</text>
</comment>
<name>A0AAW6B788_9BACL</name>
<dbReference type="Pfam" id="PF12892">
    <property type="entry name" value="FctA"/>
    <property type="match status" value="1"/>
</dbReference>
<dbReference type="InterPro" id="IPR038174">
    <property type="entry name" value="Strep_pil_link_sf"/>
</dbReference>
<protein>
    <submittedName>
        <fullName evidence="2">FctA domain-containing protein</fullName>
    </submittedName>
</protein>
<dbReference type="Proteomes" id="UP001212217">
    <property type="component" value="Unassembled WGS sequence"/>
</dbReference>
<dbReference type="NCBIfam" id="TIGR03786">
    <property type="entry name" value="strep_pil_rpt"/>
    <property type="match status" value="1"/>
</dbReference>
<proteinExistence type="predicted"/>
<evidence type="ECO:0000313" key="3">
    <source>
        <dbReference type="Proteomes" id="UP001212217"/>
    </source>
</evidence>
<accession>A0AAW6B788</accession>
<reference evidence="2" key="1">
    <citation type="submission" date="2023-08" db="EMBL/GenBank/DDBJ databases">
        <title>Dental plaque isolates bound by oral lectin ZG16B.</title>
        <authorList>
            <person name="Ghosh S."/>
        </authorList>
    </citation>
    <scope>NUCLEOTIDE SEQUENCE</scope>
    <source>
        <strain evidence="2">DP3_5B</strain>
    </source>
</reference>
<sequence length="106" mass="11814">LEEGKYSFELKDEKDKVLQTVTNKADGTISFAGIEYDESQVGTHKYKISEVVGNEPGITYDKTVYKVEVSVTKDAQANRLNATVSKTPEELKFTNQYTPAEKTSVT</sequence>
<dbReference type="EMBL" id="JAQMFS010000072">
    <property type="protein sequence ID" value="MDB6186339.1"/>
    <property type="molecule type" value="Genomic_DNA"/>
</dbReference>
<dbReference type="Gene3D" id="2.60.40.3050">
    <property type="match status" value="1"/>
</dbReference>
<evidence type="ECO:0000259" key="1">
    <source>
        <dbReference type="Pfam" id="PF12892"/>
    </source>
</evidence>
<organism evidence="2 3">
    <name type="scientific">Gemella haemolysans</name>
    <dbReference type="NCBI Taxonomy" id="1379"/>
    <lineage>
        <taxon>Bacteria</taxon>
        <taxon>Bacillati</taxon>
        <taxon>Bacillota</taxon>
        <taxon>Bacilli</taxon>
        <taxon>Bacillales</taxon>
        <taxon>Gemellaceae</taxon>
        <taxon>Gemella</taxon>
    </lineage>
</organism>
<feature type="non-terminal residue" evidence="2">
    <location>
        <position position="106"/>
    </location>
</feature>
<evidence type="ECO:0000313" key="2">
    <source>
        <dbReference type="EMBL" id="MDB6186339.1"/>
    </source>
</evidence>